<dbReference type="InterPro" id="IPR051907">
    <property type="entry name" value="DoxX-like_oxidoreductase"/>
</dbReference>
<dbReference type="KEGG" id="fpal:HYN49_08100"/>
<evidence type="ECO:0000256" key="4">
    <source>
        <dbReference type="ARBA" id="ARBA00022692"/>
    </source>
</evidence>
<gene>
    <name evidence="8" type="ORF">HYN49_08100</name>
</gene>
<dbReference type="AlphaFoldDB" id="A0A2S1SHH8"/>
<sequence>MDIFTINTLNHQPMKKLLSSLPINLDLGLLLIRLIIGILMACYGYQKLTHFEDTAAYFNEVNFLGMTGKVPLVLTIFAEFFCSLLLIAGLLSRLSLIPLLICMGYIVVVMDKMEIYTSGDHGVEIGHAFLYFVIYLALFFTGPGRYSVDAAVLKK</sequence>
<dbReference type="Proteomes" id="UP000244937">
    <property type="component" value="Chromosome"/>
</dbReference>
<name>A0A2S1SHH8_9FLAO</name>
<protein>
    <submittedName>
        <fullName evidence="8">DoxX family protein</fullName>
    </submittedName>
</protein>
<dbReference type="EMBL" id="CP029187">
    <property type="protein sequence ID" value="AWI25866.1"/>
    <property type="molecule type" value="Genomic_DNA"/>
</dbReference>
<evidence type="ECO:0000313" key="9">
    <source>
        <dbReference type="Proteomes" id="UP000244937"/>
    </source>
</evidence>
<keyword evidence="6 7" id="KW-0472">Membrane</keyword>
<comment type="subcellular location">
    <subcellularLocation>
        <location evidence="1">Cell membrane</location>
        <topology evidence="1">Multi-pass membrane protein</topology>
    </subcellularLocation>
</comment>
<evidence type="ECO:0000256" key="7">
    <source>
        <dbReference type="SAM" id="Phobius"/>
    </source>
</evidence>
<dbReference type="PANTHER" id="PTHR33452:SF1">
    <property type="entry name" value="INNER MEMBRANE PROTEIN YPHA-RELATED"/>
    <property type="match status" value="1"/>
</dbReference>
<dbReference type="PANTHER" id="PTHR33452">
    <property type="entry name" value="OXIDOREDUCTASE CATD-RELATED"/>
    <property type="match status" value="1"/>
</dbReference>
<evidence type="ECO:0000256" key="3">
    <source>
        <dbReference type="ARBA" id="ARBA00022475"/>
    </source>
</evidence>
<dbReference type="InterPro" id="IPR032808">
    <property type="entry name" value="DoxX"/>
</dbReference>
<dbReference type="Pfam" id="PF07681">
    <property type="entry name" value="DoxX"/>
    <property type="match status" value="1"/>
</dbReference>
<feature type="transmembrane region" description="Helical" evidence="7">
    <location>
        <begin position="94"/>
        <end position="110"/>
    </location>
</feature>
<proteinExistence type="inferred from homology"/>
<feature type="transmembrane region" description="Helical" evidence="7">
    <location>
        <begin position="66"/>
        <end position="87"/>
    </location>
</feature>
<comment type="similarity">
    <text evidence="2">Belongs to the DoxX family.</text>
</comment>
<keyword evidence="5 7" id="KW-1133">Transmembrane helix</keyword>
<keyword evidence="4 7" id="KW-0812">Transmembrane</keyword>
<keyword evidence="3" id="KW-1003">Cell membrane</keyword>
<dbReference type="GO" id="GO:0005886">
    <property type="term" value="C:plasma membrane"/>
    <property type="evidence" value="ECO:0007669"/>
    <property type="project" value="UniProtKB-SubCell"/>
</dbReference>
<reference evidence="8 9" key="1">
    <citation type="submission" date="2018-05" db="EMBL/GenBank/DDBJ databases">
        <title>Genome sequencing of Flavobacterium sp. HYN0049.</title>
        <authorList>
            <person name="Yi H."/>
            <person name="Baek C."/>
        </authorList>
    </citation>
    <scope>NUCLEOTIDE SEQUENCE [LARGE SCALE GENOMIC DNA]</scope>
    <source>
        <strain evidence="8 9">HYN0049</strain>
    </source>
</reference>
<evidence type="ECO:0000313" key="8">
    <source>
        <dbReference type="EMBL" id="AWI25866.1"/>
    </source>
</evidence>
<evidence type="ECO:0000256" key="5">
    <source>
        <dbReference type="ARBA" id="ARBA00022989"/>
    </source>
</evidence>
<evidence type="ECO:0000256" key="1">
    <source>
        <dbReference type="ARBA" id="ARBA00004651"/>
    </source>
</evidence>
<evidence type="ECO:0000256" key="6">
    <source>
        <dbReference type="ARBA" id="ARBA00023136"/>
    </source>
</evidence>
<organism evidence="8 9">
    <name type="scientific">Flavobacterium pallidum</name>
    <dbReference type="NCBI Taxonomy" id="2172098"/>
    <lineage>
        <taxon>Bacteria</taxon>
        <taxon>Pseudomonadati</taxon>
        <taxon>Bacteroidota</taxon>
        <taxon>Flavobacteriia</taxon>
        <taxon>Flavobacteriales</taxon>
        <taxon>Flavobacteriaceae</taxon>
        <taxon>Flavobacterium</taxon>
    </lineage>
</organism>
<dbReference type="OrthoDB" id="280866at2"/>
<evidence type="ECO:0000256" key="2">
    <source>
        <dbReference type="ARBA" id="ARBA00006679"/>
    </source>
</evidence>
<accession>A0A2S1SHH8</accession>
<feature type="transmembrane region" description="Helical" evidence="7">
    <location>
        <begin position="21"/>
        <end position="46"/>
    </location>
</feature>
<keyword evidence="9" id="KW-1185">Reference proteome</keyword>
<feature type="transmembrane region" description="Helical" evidence="7">
    <location>
        <begin position="130"/>
        <end position="148"/>
    </location>
</feature>